<proteinExistence type="predicted"/>
<protein>
    <recommendedName>
        <fullName evidence="4">GntR family transcriptional regulator</fullName>
    </recommendedName>
</protein>
<dbReference type="Proteomes" id="UP001597417">
    <property type="component" value="Unassembled WGS sequence"/>
</dbReference>
<accession>A0ABW5G6W8</accession>
<sequence length="49" mass="5596">MRRATEILRNEGLVVTLRPKGTFVVRTASEEEARRITGDRTGEVEKPNR</sequence>
<evidence type="ECO:0000313" key="3">
    <source>
        <dbReference type="Proteomes" id="UP001597417"/>
    </source>
</evidence>
<organism evidence="2 3">
    <name type="scientific">Amycolatopsis pigmentata</name>
    <dbReference type="NCBI Taxonomy" id="450801"/>
    <lineage>
        <taxon>Bacteria</taxon>
        <taxon>Bacillati</taxon>
        <taxon>Actinomycetota</taxon>
        <taxon>Actinomycetes</taxon>
        <taxon>Pseudonocardiales</taxon>
        <taxon>Pseudonocardiaceae</taxon>
        <taxon>Amycolatopsis</taxon>
    </lineage>
</organism>
<comment type="caution">
    <text evidence="2">The sequence shown here is derived from an EMBL/GenBank/DDBJ whole genome shotgun (WGS) entry which is preliminary data.</text>
</comment>
<evidence type="ECO:0008006" key="4">
    <source>
        <dbReference type="Google" id="ProtNLM"/>
    </source>
</evidence>
<dbReference type="EMBL" id="JBHUKR010000024">
    <property type="protein sequence ID" value="MFD2422069.1"/>
    <property type="molecule type" value="Genomic_DNA"/>
</dbReference>
<feature type="region of interest" description="Disordered" evidence="1">
    <location>
        <begin position="30"/>
        <end position="49"/>
    </location>
</feature>
<reference evidence="3" key="1">
    <citation type="journal article" date="2019" name="Int. J. Syst. Evol. Microbiol.">
        <title>The Global Catalogue of Microorganisms (GCM) 10K type strain sequencing project: providing services to taxonomists for standard genome sequencing and annotation.</title>
        <authorList>
            <consortium name="The Broad Institute Genomics Platform"/>
            <consortium name="The Broad Institute Genome Sequencing Center for Infectious Disease"/>
            <person name="Wu L."/>
            <person name="Ma J."/>
        </authorList>
    </citation>
    <scope>NUCLEOTIDE SEQUENCE [LARGE SCALE GENOMIC DNA]</scope>
    <source>
        <strain evidence="3">CGMCC 4.7645</strain>
    </source>
</reference>
<dbReference type="RefSeq" id="WP_378270961.1">
    <property type="nucleotide sequence ID" value="NZ_JBHUKR010000024.1"/>
</dbReference>
<keyword evidence="3" id="KW-1185">Reference proteome</keyword>
<gene>
    <name evidence="2" type="ORF">ACFSXZ_37645</name>
</gene>
<evidence type="ECO:0000256" key="1">
    <source>
        <dbReference type="SAM" id="MobiDB-lite"/>
    </source>
</evidence>
<name>A0ABW5G6W8_9PSEU</name>
<evidence type="ECO:0000313" key="2">
    <source>
        <dbReference type="EMBL" id="MFD2422069.1"/>
    </source>
</evidence>